<accession>A0A1Y2CYE2</accession>
<dbReference type="AlphaFoldDB" id="A0A1Y2CYE2"/>
<protein>
    <submittedName>
        <fullName evidence="1">Uncharacterized protein</fullName>
    </submittedName>
</protein>
<dbReference type="EMBL" id="MCGO01000004">
    <property type="protein sequence ID" value="ORY51916.1"/>
    <property type="molecule type" value="Genomic_DNA"/>
</dbReference>
<gene>
    <name evidence="1" type="ORF">BCR33DRAFT_712119</name>
</gene>
<sequence length="63" mass="7179">MPRSTQRRHSLGHIGETDLLDPSAFGTILRMPMFKSFSSSHESLRVPITTITPHIRHNQNPSR</sequence>
<dbReference type="Proteomes" id="UP000193642">
    <property type="component" value="Unassembled WGS sequence"/>
</dbReference>
<organism evidence="1 2">
    <name type="scientific">Rhizoclosmatium globosum</name>
    <dbReference type="NCBI Taxonomy" id="329046"/>
    <lineage>
        <taxon>Eukaryota</taxon>
        <taxon>Fungi</taxon>
        <taxon>Fungi incertae sedis</taxon>
        <taxon>Chytridiomycota</taxon>
        <taxon>Chytridiomycota incertae sedis</taxon>
        <taxon>Chytridiomycetes</taxon>
        <taxon>Chytridiales</taxon>
        <taxon>Chytriomycetaceae</taxon>
        <taxon>Rhizoclosmatium</taxon>
    </lineage>
</organism>
<reference evidence="1 2" key="1">
    <citation type="submission" date="2016-07" db="EMBL/GenBank/DDBJ databases">
        <title>Pervasive Adenine N6-methylation of Active Genes in Fungi.</title>
        <authorList>
            <consortium name="DOE Joint Genome Institute"/>
            <person name="Mondo S.J."/>
            <person name="Dannebaum R.O."/>
            <person name="Kuo R.C."/>
            <person name="Labutti K."/>
            <person name="Haridas S."/>
            <person name="Kuo A."/>
            <person name="Salamov A."/>
            <person name="Ahrendt S.R."/>
            <person name="Lipzen A."/>
            <person name="Sullivan W."/>
            <person name="Andreopoulos W.B."/>
            <person name="Clum A."/>
            <person name="Lindquist E."/>
            <person name="Daum C."/>
            <person name="Ramamoorthy G.K."/>
            <person name="Gryganskyi A."/>
            <person name="Culley D."/>
            <person name="Magnuson J.K."/>
            <person name="James T.Y."/>
            <person name="O'Malley M.A."/>
            <person name="Stajich J.E."/>
            <person name="Spatafora J.W."/>
            <person name="Visel A."/>
            <person name="Grigoriev I.V."/>
        </authorList>
    </citation>
    <scope>NUCLEOTIDE SEQUENCE [LARGE SCALE GENOMIC DNA]</scope>
    <source>
        <strain evidence="1 2">JEL800</strain>
    </source>
</reference>
<proteinExistence type="predicted"/>
<evidence type="ECO:0000313" key="1">
    <source>
        <dbReference type="EMBL" id="ORY51916.1"/>
    </source>
</evidence>
<evidence type="ECO:0000313" key="2">
    <source>
        <dbReference type="Proteomes" id="UP000193642"/>
    </source>
</evidence>
<comment type="caution">
    <text evidence="1">The sequence shown here is derived from an EMBL/GenBank/DDBJ whole genome shotgun (WGS) entry which is preliminary data.</text>
</comment>
<keyword evidence="2" id="KW-1185">Reference proteome</keyword>
<name>A0A1Y2CYE2_9FUNG</name>